<keyword evidence="9" id="KW-0694">RNA-binding</keyword>
<dbReference type="Pfam" id="PF00098">
    <property type="entry name" value="zf-CCHC"/>
    <property type="match status" value="2"/>
</dbReference>
<sequence length="662" mass="75218">MANCQIFQQMFERARAREIELERQGKRKKEEHSQVQPSKKFKGTGQKSEGKKEHPKCSKCGRNHPGECRLGSNTCYKCGKSGHMSRDCKATARLCFRCFELGHFAHECPNAAGSTQASGVAPLKAIEPSPTKKVEIPKGRARVFQLTAKKVKVEPEVVTGIFPVNLKPALVLFDTGASKSFVSTSFCKGFSNVNGRLYEPLEVEIPDEKSVIVRDIFRGNVIELGGVRFRVDLIPIPMREINVVLGMSWLSRHGAWFDCEGQRVKIRNPSGGDLIITSNGMKRPPKTCSLAKARRYVKGGGVSYLVYVTESMGEKKKKTVAVVPVVRDFPDVFPEDLPGVPRERQVEFGIDLIPGAAPVAKAAYRLAPPEIAPILFVKKKDGSMRMCIDYRELNKLIVKNRYPLPRIDDLFDQLQGAAWFLKINLRSGYHQVKVREEDVQNTAFKMRYGHFEFVVMPFGLTNASAVFMDLMNRVYRPMLDKSVIVFIDDILIYSKTKEEHVVHLTEVLEKLRREQLYTKFSKCDFWLQEVQFLGHLVNWEGIKDFSRITMSLTRLTRKNVKFAWGEEQQKAFELLREKFCEAPVLTLPEGIEDMTVYCDASYHGLGCVLMQRGKVIAYASRQLKTHEVNYSTHDLELAAVVFALKLWRHYLCWVFVGILGSN</sequence>
<organism evidence="15 16">
    <name type="scientific">Centaurea solstitialis</name>
    <name type="common">yellow star-thistle</name>
    <dbReference type="NCBI Taxonomy" id="347529"/>
    <lineage>
        <taxon>Eukaryota</taxon>
        <taxon>Viridiplantae</taxon>
        <taxon>Streptophyta</taxon>
        <taxon>Embryophyta</taxon>
        <taxon>Tracheophyta</taxon>
        <taxon>Spermatophyta</taxon>
        <taxon>Magnoliopsida</taxon>
        <taxon>eudicotyledons</taxon>
        <taxon>Gunneridae</taxon>
        <taxon>Pentapetalae</taxon>
        <taxon>asterids</taxon>
        <taxon>campanulids</taxon>
        <taxon>Asterales</taxon>
        <taxon>Asteraceae</taxon>
        <taxon>Carduoideae</taxon>
        <taxon>Cardueae</taxon>
        <taxon>Centaureinae</taxon>
        <taxon>Centaurea</taxon>
    </lineage>
</organism>
<evidence type="ECO:0000256" key="9">
    <source>
        <dbReference type="ARBA" id="ARBA00022884"/>
    </source>
</evidence>
<evidence type="ECO:0000256" key="2">
    <source>
        <dbReference type="ARBA" id="ARBA00022679"/>
    </source>
</evidence>
<dbReference type="SMART" id="SM00343">
    <property type="entry name" value="ZnF_C2HC"/>
    <property type="match status" value="2"/>
</dbReference>
<keyword evidence="11" id="KW-0695">RNA-directed DNA polymerase</keyword>
<proteinExistence type="predicted"/>
<keyword evidence="2" id="KW-0808">Transferase</keyword>
<dbReference type="Pfam" id="PF08284">
    <property type="entry name" value="RVP_2"/>
    <property type="match status" value="1"/>
</dbReference>
<dbReference type="InterPro" id="IPR043128">
    <property type="entry name" value="Rev_trsase/Diguanyl_cyclase"/>
</dbReference>
<dbReference type="GO" id="GO:0003677">
    <property type="term" value="F:DNA binding"/>
    <property type="evidence" value="ECO:0007669"/>
    <property type="project" value="UniProtKB-KW"/>
</dbReference>
<dbReference type="Proteomes" id="UP001172457">
    <property type="component" value="Chromosome 4"/>
</dbReference>
<dbReference type="Gene3D" id="4.10.60.10">
    <property type="entry name" value="Zinc finger, CCHC-type"/>
    <property type="match status" value="2"/>
</dbReference>
<dbReference type="InterPro" id="IPR021109">
    <property type="entry name" value="Peptidase_aspartic_dom_sf"/>
</dbReference>
<reference evidence="15" key="1">
    <citation type="submission" date="2023-03" db="EMBL/GenBank/DDBJ databases">
        <title>Chromosome-scale reference genome and RAD-based genetic map of yellow starthistle (Centaurea solstitialis) reveal putative structural variation and QTLs associated with invader traits.</title>
        <authorList>
            <person name="Reatini B."/>
            <person name="Cang F.A."/>
            <person name="Jiang Q."/>
            <person name="Mckibben M.T.W."/>
            <person name="Barker M.S."/>
            <person name="Rieseberg L.H."/>
            <person name="Dlugosch K.M."/>
        </authorList>
    </citation>
    <scope>NUCLEOTIDE SEQUENCE</scope>
    <source>
        <strain evidence="15">CAN-66</strain>
        <tissue evidence="15">Leaf</tissue>
    </source>
</reference>
<keyword evidence="1" id="KW-0645">Protease</keyword>
<keyword evidence="12" id="KW-0238">DNA-binding</keyword>
<keyword evidence="16" id="KW-1185">Reference proteome</keyword>
<feature type="domain" description="CCHC-type" evidence="14">
    <location>
        <begin position="94"/>
        <end position="110"/>
    </location>
</feature>
<keyword evidence="4" id="KW-0540">Nuclease</keyword>
<dbReference type="InterPro" id="IPR043502">
    <property type="entry name" value="DNA/RNA_pol_sf"/>
</dbReference>
<evidence type="ECO:0000256" key="4">
    <source>
        <dbReference type="ARBA" id="ARBA00022722"/>
    </source>
</evidence>
<dbReference type="Gene3D" id="3.30.70.270">
    <property type="match status" value="1"/>
</dbReference>
<feature type="region of interest" description="Disordered" evidence="13">
    <location>
        <begin position="22"/>
        <end position="59"/>
    </location>
</feature>
<dbReference type="GO" id="GO:0008270">
    <property type="term" value="F:zinc ion binding"/>
    <property type="evidence" value="ECO:0007669"/>
    <property type="project" value="InterPro"/>
</dbReference>
<dbReference type="FunFam" id="3.10.10.10:FF:000007">
    <property type="entry name" value="Retrovirus-related Pol polyprotein from transposon 17.6-like Protein"/>
    <property type="match status" value="1"/>
</dbReference>
<dbReference type="SUPFAM" id="SSF56672">
    <property type="entry name" value="DNA/RNA polymerases"/>
    <property type="match status" value="1"/>
</dbReference>
<evidence type="ECO:0000256" key="13">
    <source>
        <dbReference type="SAM" id="MobiDB-lite"/>
    </source>
</evidence>
<dbReference type="CDD" id="cd00303">
    <property type="entry name" value="retropepsin_like"/>
    <property type="match status" value="1"/>
</dbReference>
<dbReference type="Pfam" id="PF17919">
    <property type="entry name" value="RT_RNaseH_2"/>
    <property type="match status" value="1"/>
</dbReference>
<dbReference type="InterPro" id="IPR001878">
    <property type="entry name" value="Znf_CCHC"/>
</dbReference>
<keyword evidence="8" id="KW-0460">Magnesium</keyword>
<dbReference type="Pfam" id="PF00078">
    <property type="entry name" value="RVT_1"/>
    <property type="match status" value="1"/>
</dbReference>
<dbReference type="InterPro" id="IPR000477">
    <property type="entry name" value="RT_dom"/>
</dbReference>
<feature type="domain" description="CCHC-type" evidence="14">
    <location>
        <begin position="74"/>
        <end position="90"/>
    </location>
</feature>
<evidence type="ECO:0000256" key="12">
    <source>
        <dbReference type="ARBA" id="ARBA00023125"/>
    </source>
</evidence>
<comment type="caution">
    <text evidence="15">The sequence shown here is derived from an EMBL/GenBank/DDBJ whole genome shotgun (WGS) entry which is preliminary data.</text>
</comment>
<dbReference type="EMBL" id="JARYMX010000004">
    <property type="protein sequence ID" value="KAJ9554440.1"/>
    <property type="molecule type" value="Genomic_DNA"/>
</dbReference>
<dbReference type="SUPFAM" id="SSF50630">
    <property type="entry name" value="Acid proteases"/>
    <property type="match status" value="1"/>
</dbReference>
<evidence type="ECO:0000256" key="6">
    <source>
        <dbReference type="ARBA" id="ARBA00022759"/>
    </source>
</evidence>
<keyword evidence="6" id="KW-0255">Endonuclease</keyword>
<dbReference type="InterPro" id="IPR036875">
    <property type="entry name" value="Znf_CCHC_sf"/>
</dbReference>
<evidence type="ECO:0000256" key="8">
    <source>
        <dbReference type="ARBA" id="ARBA00022842"/>
    </source>
</evidence>
<keyword evidence="10" id="KW-0229">DNA integration</keyword>
<dbReference type="GO" id="GO:0003964">
    <property type="term" value="F:RNA-directed DNA polymerase activity"/>
    <property type="evidence" value="ECO:0007669"/>
    <property type="project" value="UniProtKB-KW"/>
</dbReference>
<dbReference type="CDD" id="cd01647">
    <property type="entry name" value="RT_LTR"/>
    <property type="match status" value="1"/>
</dbReference>
<dbReference type="GO" id="GO:0015074">
    <property type="term" value="P:DNA integration"/>
    <property type="evidence" value="ECO:0007669"/>
    <property type="project" value="UniProtKB-KW"/>
</dbReference>
<dbReference type="PANTHER" id="PTHR24559">
    <property type="entry name" value="TRANSPOSON TY3-I GAG-POL POLYPROTEIN"/>
    <property type="match status" value="1"/>
</dbReference>
<keyword evidence="7" id="KW-0378">Hydrolase</keyword>
<dbReference type="GO" id="GO:0006508">
    <property type="term" value="P:proteolysis"/>
    <property type="evidence" value="ECO:0007669"/>
    <property type="project" value="UniProtKB-KW"/>
</dbReference>
<dbReference type="PANTHER" id="PTHR24559:SF453">
    <property type="entry name" value="NUCLEOTIDYLTRANSFERASE, RIBONUCLEASE H"/>
    <property type="match status" value="1"/>
</dbReference>
<evidence type="ECO:0000259" key="14">
    <source>
        <dbReference type="SMART" id="SM00343"/>
    </source>
</evidence>
<accession>A0AA38TGT6</accession>
<dbReference type="AlphaFoldDB" id="A0AA38TGT6"/>
<evidence type="ECO:0000256" key="5">
    <source>
        <dbReference type="ARBA" id="ARBA00022750"/>
    </source>
</evidence>
<evidence type="ECO:0000256" key="1">
    <source>
        <dbReference type="ARBA" id="ARBA00022670"/>
    </source>
</evidence>
<evidence type="ECO:0000256" key="7">
    <source>
        <dbReference type="ARBA" id="ARBA00022801"/>
    </source>
</evidence>
<evidence type="ECO:0000256" key="11">
    <source>
        <dbReference type="ARBA" id="ARBA00022918"/>
    </source>
</evidence>
<dbReference type="SUPFAM" id="SSF57756">
    <property type="entry name" value="Retrovirus zinc finger-like domains"/>
    <property type="match status" value="1"/>
</dbReference>
<evidence type="ECO:0000256" key="3">
    <source>
        <dbReference type="ARBA" id="ARBA00022695"/>
    </source>
</evidence>
<dbReference type="Gene3D" id="3.10.10.10">
    <property type="entry name" value="HIV Type 1 Reverse Transcriptase, subunit A, domain 1"/>
    <property type="match status" value="1"/>
</dbReference>
<keyword evidence="3" id="KW-0548">Nucleotidyltransferase</keyword>
<dbReference type="Gene3D" id="2.40.70.10">
    <property type="entry name" value="Acid Proteases"/>
    <property type="match status" value="1"/>
</dbReference>
<evidence type="ECO:0000313" key="15">
    <source>
        <dbReference type="EMBL" id="KAJ9554440.1"/>
    </source>
</evidence>
<evidence type="ECO:0000256" key="10">
    <source>
        <dbReference type="ARBA" id="ARBA00022908"/>
    </source>
</evidence>
<dbReference type="GO" id="GO:0003723">
    <property type="term" value="F:RNA binding"/>
    <property type="evidence" value="ECO:0007669"/>
    <property type="project" value="UniProtKB-KW"/>
</dbReference>
<feature type="compositionally biased region" description="Basic and acidic residues" evidence="13">
    <location>
        <begin position="22"/>
        <end position="33"/>
    </location>
</feature>
<protein>
    <recommendedName>
        <fullName evidence="14">CCHC-type domain-containing protein</fullName>
    </recommendedName>
</protein>
<dbReference type="InterPro" id="IPR053134">
    <property type="entry name" value="RNA-dir_DNA_polymerase"/>
</dbReference>
<gene>
    <name evidence="15" type="ORF">OSB04_018485</name>
</gene>
<keyword evidence="5" id="KW-0064">Aspartyl protease</keyword>
<dbReference type="GO" id="GO:0004519">
    <property type="term" value="F:endonuclease activity"/>
    <property type="evidence" value="ECO:0007669"/>
    <property type="project" value="UniProtKB-KW"/>
</dbReference>
<name>A0AA38TGT6_9ASTR</name>
<dbReference type="GO" id="GO:0004190">
    <property type="term" value="F:aspartic-type endopeptidase activity"/>
    <property type="evidence" value="ECO:0007669"/>
    <property type="project" value="UniProtKB-KW"/>
</dbReference>
<evidence type="ECO:0000313" key="16">
    <source>
        <dbReference type="Proteomes" id="UP001172457"/>
    </source>
</evidence>
<dbReference type="InterPro" id="IPR001969">
    <property type="entry name" value="Aspartic_peptidase_AS"/>
</dbReference>
<dbReference type="InterPro" id="IPR041577">
    <property type="entry name" value="RT_RNaseH_2"/>
</dbReference>
<dbReference type="PROSITE" id="PS00141">
    <property type="entry name" value="ASP_PROTEASE"/>
    <property type="match status" value="1"/>
</dbReference>